<dbReference type="Gene3D" id="2.130.10.10">
    <property type="entry name" value="YVTN repeat-like/Quinoprotein amine dehydrogenase"/>
    <property type="match status" value="1"/>
</dbReference>
<dbReference type="SUPFAM" id="SSF50978">
    <property type="entry name" value="WD40 repeat-like"/>
    <property type="match status" value="1"/>
</dbReference>
<dbReference type="STRING" id="400682.A0A1X7UBC0"/>
<dbReference type="OrthoDB" id="19988at2759"/>
<dbReference type="PROSITE" id="PS50082">
    <property type="entry name" value="WD_REPEATS_2"/>
    <property type="match status" value="1"/>
</dbReference>
<dbReference type="SMART" id="SM00320">
    <property type="entry name" value="WD40"/>
    <property type="match status" value="1"/>
</dbReference>
<dbReference type="InterPro" id="IPR015943">
    <property type="entry name" value="WD40/YVTN_repeat-like_dom_sf"/>
</dbReference>
<dbReference type="GO" id="GO:0006890">
    <property type="term" value="P:retrograde vesicle-mediated transport, Golgi to endoplasmic reticulum"/>
    <property type="evidence" value="ECO:0007669"/>
    <property type="project" value="TreeGrafter"/>
</dbReference>
<feature type="repeat" description="WD" evidence="1">
    <location>
        <begin position="309"/>
        <end position="335"/>
    </location>
</feature>
<dbReference type="eggNOG" id="KOG1797">
    <property type="taxonomic scope" value="Eukaryota"/>
</dbReference>
<evidence type="ECO:0000259" key="2">
    <source>
        <dbReference type="Pfam" id="PF15492"/>
    </source>
</evidence>
<proteinExistence type="predicted"/>
<dbReference type="AlphaFoldDB" id="A0A1X7UBC0"/>
<dbReference type="InParanoid" id="A0A1X7UBC0"/>
<evidence type="ECO:0000313" key="3">
    <source>
        <dbReference type="EnsemblMetazoa" id="Aqu2.1.25243_001"/>
    </source>
</evidence>
<dbReference type="InterPro" id="IPR001680">
    <property type="entry name" value="WD40_rpt"/>
</dbReference>
<dbReference type="InterPro" id="IPR029145">
    <property type="entry name" value="NBAS_N"/>
</dbReference>
<organism evidence="3">
    <name type="scientific">Amphimedon queenslandica</name>
    <name type="common">Sponge</name>
    <dbReference type="NCBI Taxonomy" id="400682"/>
    <lineage>
        <taxon>Eukaryota</taxon>
        <taxon>Metazoa</taxon>
        <taxon>Porifera</taxon>
        <taxon>Demospongiae</taxon>
        <taxon>Heteroscleromorpha</taxon>
        <taxon>Haplosclerida</taxon>
        <taxon>Niphatidae</taxon>
        <taxon>Amphimedon</taxon>
    </lineage>
</organism>
<dbReference type="GO" id="GO:0000149">
    <property type="term" value="F:SNARE binding"/>
    <property type="evidence" value="ECO:0007669"/>
    <property type="project" value="TreeGrafter"/>
</dbReference>
<feature type="domain" description="Neuroblastoma-amplified sequence N-terminal" evidence="2">
    <location>
        <begin position="84"/>
        <end position="354"/>
    </location>
</feature>
<keyword evidence="1" id="KW-0853">WD repeat</keyword>
<evidence type="ECO:0000256" key="1">
    <source>
        <dbReference type="PROSITE-ProRule" id="PRU00221"/>
    </source>
</evidence>
<dbReference type="PANTHER" id="PTHR15922:SF2">
    <property type="entry name" value="NBAS SUBUNIT OF NRZ TETHERING COMPLEX"/>
    <property type="match status" value="1"/>
</dbReference>
<dbReference type="PANTHER" id="PTHR15922">
    <property type="entry name" value="NEUROBLASTOMA-AMPLIFIED SEQUENCE"/>
    <property type="match status" value="1"/>
</dbReference>
<dbReference type="InterPro" id="IPR036322">
    <property type="entry name" value="WD40_repeat_dom_sf"/>
</dbReference>
<dbReference type="EnsemblMetazoa" id="Aqu2.1.25243_001">
    <property type="protein sequence ID" value="Aqu2.1.25243_001"/>
    <property type="gene ID" value="Aqu2.1.25243"/>
</dbReference>
<reference evidence="3" key="1">
    <citation type="submission" date="2017-05" db="UniProtKB">
        <authorList>
            <consortium name="EnsemblMetazoa"/>
        </authorList>
    </citation>
    <scope>IDENTIFICATION</scope>
</reference>
<dbReference type="GO" id="GO:0070939">
    <property type="term" value="C:Dsl1/NZR complex"/>
    <property type="evidence" value="ECO:0007669"/>
    <property type="project" value="TreeGrafter"/>
</dbReference>
<dbReference type="Pfam" id="PF15492">
    <property type="entry name" value="Nbas_N"/>
    <property type="match status" value="1"/>
</dbReference>
<sequence>MAEDSSKKEEKRILYDLDIPYEWPETLLILNENDHQSLYKILTAALNACSWFALAVLKSPTRLLGLSSQPPSVLSDLLNSRLSWQLVLSSDGRQLAVVQESVIEIRSILDDFTTARASIKVSSDPYPQWRYSVWSPQGTSLAYANSQGHITVYSYNGEVLYQLSGTGGGVALSGSGSERPTPFLMTALSGMCFASSNTSADSTLLIVMSYEAQITTYCLKQNKRYILLHSVSLLDYFPYGAGGIQYLSDSNVIVIAGWSDAKESPLVSCWRLVNDSPYWIPAADNQIEKSKRGAFQSLVNKKVFNDDWVYSVSLSPSGSLLATLSLSGSICLWDLPSCRLKSKWLPEELPGSNESHVMSTSFGFETKASKKKKQLDNTLPLPNFAPIIAPNVVPMYGPITGTIIETNPPATAPIFLAATWRLLLSSLISQSC</sequence>
<protein>
    <recommendedName>
        <fullName evidence="2">Neuroblastoma-amplified sequence N-terminal domain-containing protein</fullName>
    </recommendedName>
</protein>
<name>A0A1X7UBC0_AMPQE</name>
<accession>A0A1X7UBC0</accession>